<name>A0A7W9T5K9_9BACT</name>
<accession>A0A7W9T5K9</accession>
<dbReference type="InterPro" id="IPR018060">
    <property type="entry name" value="HTH_AraC"/>
</dbReference>
<evidence type="ECO:0000313" key="3">
    <source>
        <dbReference type="Proteomes" id="UP000532746"/>
    </source>
</evidence>
<dbReference type="Proteomes" id="UP000532746">
    <property type="component" value="Unassembled WGS sequence"/>
</dbReference>
<dbReference type="GO" id="GO:0043565">
    <property type="term" value="F:sequence-specific DNA binding"/>
    <property type="evidence" value="ECO:0007669"/>
    <property type="project" value="InterPro"/>
</dbReference>
<dbReference type="GO" id="GO:0003700">
    <property type="term" value="F:DNA-binding transcription factor activity"/>
    <property type="evidence" value="ECO:0007669"/>
    <property type="project" value="InterPro"/>
</dbReference>
<sequence>MSLSSSPLQEQFLLPPPALREVIQHVVLLSVEPGAAPVVRTLLPAFQVVLLFDLGAGRAELWLAGDAALATVYPLAGSGITGPVKTAWQYRLAGGARVLAVTFTLAGFYRLFQVPVERLAPGLTDPDALVGHRGFAELWERLWPLTCPAQLVQTLAAFCLPYLRAADAPQAELLAHLPLLAPGSPLNPLKVLAAACHRSERAVQLRFQKYLGFSAKEAARFLRFRSVLADLPQPGQRAPAPEWGTLLEHYGYYDQSHLIHDFSYFLQQSPTKAAGQLLLGDAICFTQTELLGPKVSQ</sequence>
<dbReference type="InterPro" id="IPR046532">
    <property type="entry name" value="DUF6597"/>
</dbReference>
<comment type="caution">
    <text evidence="2">The sequence shown here is derived from an EMBL/GenBank/DDBJ whole genome shotgun (WGS) entry which is preliminary data.</text>
</comment>
<proteinExistence type="predicted"/>
<dbReference type="AlphaFoldDB" id="A0A7W9T5K9"/>
<protein>
    <submittedName>
        <fullName evidence="2">AraC-like DNA-binding protein</fullName>
    </submittedName>
</protein>
<organism evidence="2 3">
    <name type="scientific">Hymenobacter luteus</name>
    <dbReference type="NCBI Taxonomy" id="1411122"/>
    <lineage>
        <taxon>Bacteria</taxon>
        <taxon>Pseudomonadati</taxon>
        <taxon>Bacteroidota</taxon>
        <taxon>Cytophagia</taxon>
        <taxon>Cytophagales</taxon>
        <taxon>Hymenobacteraceae</taxon>
        <taxon>Hymenobacter</taxon>
    </lineage>
</organism>
<feature type="domain" description="HTH araC/xylS-type" evidence="1">
    <location>
        <begin position="189"/>
        <end position="276"/>
    </location>
</feature>
<evidence type="ECO:0000313" key="2">
    <source>
        <dbReference type="EMBL" id="MBB6061468.1"/>
    </source>
</evidence>
<dbReference type="EMBL" id="JACHGG010000014">
    <property type="protein sequence ID" value="MBB6061468.1"/>
    <property type="molecule type" value="Genomic_DNA"/>
</dbReference>
<dbReference type="PROSITE" id="PS01124">
    <property type="entry name" value="HTH_ARAC_FAMILY_2"/>
    <property type="match status" value="1"/>
</dbReference>
<dbReference type="Pfam" id="PF20240">
    <property type="entry name" value="DUF6597"/>
    <property type="match status" value="1"/>
</dbReference>
<evidence type="ECO:0000259" key="1">
    <source>
        <dbReference type="PROSITE" id="PS01124"/>
    </source>
</evidence>
<gene>
    <name evidence="2" type="ORF">HNQ93_004349</name>
</gene>
<dbReference type="Gene3D" id="1.10.10.60">
    <property type="entry name" value="Homeodomain-like"/>
    <property type="match status" value="1"/>
</dbReference>
<keyword evidence="2" id="KW-0238">DNA-binding</keyword>
<keyword evidence="3" id="KW-1185">Reference proteome</keyword>
<reference evidence="2 3" key="1">
    <citation type="submission" date="2020-08" db="EMBL/GenBank/DDBJ databases">
        <title>Genomic Encyclopedia of Type Strains, Phase IV (KMG-IV): sequencing the most valuable type-strain genomes for metagenomic binning, comparative biology and taxonomic classification.</title>
        <authorList>
            <person name="Goeker M."/>
        </authorList>
    </citation>
    <scope>NUCLEOTIDE SEQUENCE [LARGE SCALE GENOMIC DNA]</scope>
    <source>
        <strain evidence="2 3">DSM 26718</strain>
    </source>
</reference>